<feature type="domain" description="ABC transmembrane type-1" evidence="8">
    <location>
        <begin position="61"/>
        <end position="245"/>
    </location>
</feature>
<keyword evidence="5 7" id="KW-1133">Transmembrane helix</keyword>
<comment type="subcellular location">
    <subcellularLocation>
        <location evidence="1 7">Cell membrane</location>
        <topology evidence="1 7">Multi-pass membrane protein</topology>
    </subcellularLocation>
</comment>
<dbReference type="Proteomes" id="UP000278222">
    <property type="component" value="Unassembled WGS sequence"/>
</dbReference>
<dbReference type="InterPro" id="IPR035906">
    <property type="entry name" value="MetI-like_sf"/>
</dbReference>
<dbReference type="Gene3D" id="1.10.3720.10">
    <property type="entry name" value="MetI-like"/>
    <property type="match status" value="1"/>
</dbReference>
<organism evidence="9 10">
    <name type="scientific">Stella humosa</name>
    <dbReference type="NCBI Taxonomy" id="94"/>
    <lineage>
        <taxon>Bacteria</taxon>
        <taxon>Pseudomonadati</taxon>
        <taxon>Pseudomonadota</taxon>
        <taxon>Alphaproteobacteria</taxon>
        <taxon>Rhodospirillales</taxon>
        <taxon>Stellaceae</taxon>
        <taxon>Stella</taxon>
    </lineage>
</organism>
<evidence type="ECO:0000256" key="5">
    <source>
        <dbReference type="ARBA" id="ARBA00022989"/>
    </source>
</evidence>
<evidence type="ECO:0000259" key="8">
    <source>
        <dbReference type="PROSITE" id="PS50928"/>
    </source>
</evidence>
<evidence type="ECO:0000313" key="9">
    <source>
        <dbReference type="EMBL" id="ROQ00150.1"/>
    </source>
</evidence>
<keyword evidence="10" id="KW-1185">Reference proteome</keyword>
<dbReference type="EMBL" id="RJKX01000013">
    <property type="protein sequence ID" value="ROQ00150.1"/>
    <property type="molecule type" value="Genomic_DNA"/>
</dbReference>
<evidence type="ECO:0000313" key="10">
    <source>
        <dbReference type="Proteomes" id="UP000278222"/>
    </source>
</evidence>
<feature type="transmembrane region" description="Helical" evidence="7">
    <location>
        <begin position="127"/>
        <end position="146"/>
    </location>
</feature>
<dbReference type="RefSeq" id="WP_123689459.1">
    <property type="nucleotide sequence ID" value="NZ_AP019700.1"/>
</dbReference>
<sequence length="262" mass="28244">MKSTLGRPAIWALRALLLAAVLGGWELASGRLFEEFFVSRPSAIGAVAWSWVKSGRLFYHAGITITEAVAGFALGGLAGMTAGILLGRLQLLADVLDPFITMFYSLPKIALAPLFVLWFGIGMDMKIILTATVVFFLVFLNTYTGVRNVSRELIAILRLMGANERHVLTKVVLPSAVTWVFAGLRLSVPYALIGAIVGELIAANQGLGYLLADAAGQFNTAGVFAALLAIVLLALCLNLAVKLFEYRAMPWQRGQAVREMSI</sequence>
<evidence type="ECO:0000256" key="2">
    <source>
        <dbReference type="ARBA" id="ARBA00022448"/>
    </source>
</evidence>
<proteinExistence type="inferred from homology"/>
<reference evidence="9 10" key="1">
    <citation type="submission" date="2018-11" db="EMBL/GenBank/DDBJ databases">
        <title>Genomic Encyclopedia of Type Strains, Phase IV (KMG-IV): sequencing the most valuable type-strain genomes for metagenomic binning, comparative biology and taxonomic classification.</title>
        <authorList>
            <person name="Goeker M."/>
        </authorList>
    </citation>
    <scope>NUCLEOTIDE SEQUENCE [LARGE SCALE GENOMIC DNA]</scope>
    <source>
        <strain evidence="9 10">DSM 5900</strain>
    </source>
</reference>
<evidence type="ECO:0000256" key="1">
    <source>
        <dbReference type="ARBA" id="ARBA00004651"/>
    </source>
</evidence>
<keyword evidence="6 7" id="KW-0472">Membrane</keyword>
<accession>A0A3N1MBM3</accession>
<dbReference type="SUPFAM" id="SSF161098">
    <property type="entry name" value="MetI-like"/>
    <property type="match status" value="1"/>
</dbReference>
<feature type="transmembrane region" description="Helical" evidence="7">
    <location>
        <begin position="99"/>
        <end position="121"/>
    </location>
</feature>
<feature type="transmembrane region" description="Helical" evidence="7">
    <location>
        <begin position="167"/>
        <end position="184"/>
    </location>
</feature>
<evidence type="ECO:0000256" key="3">
    <source>
        <dbReference type="ARBA" id="ARBA00022475"/>
    </source>
</evidence>
<evidence type="ECO:0000256" key="7">
    <source>
        <dbReference type="RuleBase" id="RU363032"/>
    </source>
</evidence>
<evidence type="ECO:0000256" key="4">
    <source>
        <dbReference type="ARBA" id="ARBA00022692"/>
    </source>
</evidence>
<comment type="similarity">
    <text evidence="7">Belongs to the binding-protein-dependent transport system permease family.</text>
</comment>
<feature type="transmembrane region" description="Helical" evidence="7">
    <location>
        <begin position="190"/>
        <end position="211"/>
    </location>
</feature>
<keyword evidence="2 7" id="KW-0813">Transport</keyword>
<feature type="transmembrane region" description="Helical" evidence="7">
    <location>
        <begin position="57"/>
        <end position="87"/>
    </location>
</feature>
<gene>
    <name evidence="9" type="ORF">EDC65_1946</name>
</gene>
<name>A0A3N1MBM3_9PROT</name>
<keyword evidence="4 7" id="KW-0812">Transmembrane</keyword>
<feature type="transmembrane region" description="Helical" evidence="7">
    <location>
        <begin position="223"/>
        <end position="241"/>
    </location>
</feature>
<dbReference type="CDD" id="cd06261">
    <property type="entry name" value="TM_PBP2"/>
    <property type="match status" value="1"/>
</dbReference>
<dbReference type="PANTHER" id="PTHR30151:SF20">
    <property type="entry name" value="ABC TRANSPORTER PERMEASE PROTEIN HI_0355-RELATED"/>
    <property type="match status" value="1"/>
</dbReference>
<dbReference type="GO" id="GO:0005886">
    <property type="term" value="C:plasma membrane"/>
    <property type="evidence" value="ECO:0007669"/>
    <property type="project" value="UniProtKB-SubCell"/>
</dbReference>
<dbReference type="AlphaFoldDB" id="A0A3N1MBM3"/>
<protein>
    <submittedName>
        <fullName evidence="9">NitT/TauT family transport system permease protein</fullName>
    </submittedName>
</protein>
<dbReference type="PROSITE" id="PS50928">
    <property type="entry name" value="ABC_TM1"/>
    <property type="match status" value="1"/>
</dbReference>
<dbReference type="OrthoDB" id="9799271at2"/>
<comment type="caution">
    <text evidence="9">The sequence shown here is derived from an EMBL/GenBank/DDBJ whole genome shotgun (WGS) entry which is preliminary data.</text>
</comment>
<evidence type="ECO:0000256" key="6">
    <source>
        <dbReference type="ARBA" id="ARBA00023136"/>
    </source>
</evidence>
<dbReference type="Pfam" id="PF00528">
    <property type="entry name" value="BPD_transp_1"/>
    <property type="match status" value="1"/>
</dbReference>
<dbReference type="PANTHER" id="PTHR30151">
    <property type="entry name" value="ALKANE SULFONATE ABC TRANSPORTER-RELATED, MEMBRANE SUBUNIT"/>
    <property type="match status" value="1"/>
</dbReference>
<dbReference type="InterPro" id="IPR000515">
    <property type="entry name" value="MetI-like"/>
</dbReference>
<keyword evidence="3" id="KW-1003">Cell membrane</keyword>
<dbReference type="GO" id="GO:0055085">
    <property type="term" value="P:transmembrane transport"/>
    <property type="evidence" value="ECO:0007669"/>
    <property type="project" value="InterPro"/>
</dbReference>